<comment type="cofactor">
    <cofactor evidence="8">
        <name>Mg(2+)</name>
        <dbReference type="ChEBI" id="CHEBI:18420"/>
    </cofactor>
    <cofactor evidence="8">
        <name>Mn(2+)</name>
        <dbReference type="ChEBI" id="CHEBI:29035"/>
    </cofactor>
</comment>
<dbReference type="Gene3D" id="1.20.120.920">
    <property type="entry name" value="CRISPR-associated endonuclease Cas1, C-terminal domain"/>
    <property type="match status" value="1"/>
</dbReference>
<dbReference type="Gene3D" id="3.100.10.20">
    <property type="entry name" value="CRISPR-associated endonuclease Cas1, N-terminal domain"/>
    <property type="match status" value="1"/>
</dbReference>
<dbReference type="NCBIfam" id="TIGR03638">
    <property type="entry name" value="cas1_ECOLI"/>
    <property type="match status" value="1"/>
</dbReference>
<keyword evidence="4 8" id="KW-0378">Hydrolase</keyword>
<evidence type="ECO:0000256" key="3">
    <source>
        <dbReference type="ARBA" id="ARBA00022759"/>
    </source>
</evidence>
<comment type="caution">
    <text evidence="9">The sequence shown here is derived from an EMBL/GenBank/DDBJ whole genome shotgun (WGS) entry which is preliminary data.</text>
</comment>
<comment type="similarity">
    <text evidence="8">Belongs to the CRISPR-associated endonuclease Cas1 family.</text>
</comment>
<evidence type="ECO:0000256" key="1">
    <source>
        <dbReference type="ARBA" id="ARBA00022722"/>
    </source>
</evidence>
<keyword evidence="6 8" id="KW-0051">Antiviral defense</keyword>
<keyword evidence="2 8" id="KW-0479">Metal-binding</keyword>
<dbReference type="EC" id="3.1.-.-" evidence="8"/>
<keyword evidence="7 8" id="KW-0238">DNA-binding</keyword>
<evidence type="ECO:0000256" key="8">
    <source>
        <dbReference type="HAMAP-Rule" id="MF_01470"/>
    </source>
</evidence>
<evidence type="ECO:0000313" key="9">
    <source>
        <dbReference type="EMBL" id="MFB9777952.1"/>
    </source>
</evidence>
<proteinExistence type="inferred from homology"/>
<organism evidence="9 10">
    <name type="scientific">Brevibacterium otitidis</name>
    <dbReference type="NCBI Taxonomy" id="53364"/>
    <lineage>
        <taxon>Bacteria</taxon>
        <taxon>Bacillati</taxon>
        <taxon>Actinomycetota</taxon>
        <taxon>Actinomycetes</taxon>
        <taxon>Micrococcales</taxon>
        <taxon>Brevibacteriaceae</taxon>
        <taxon>Brevibacterium</taxon>
    </lineage>
</organism>
<dbReference type="PANTHER" id="PTHR34353">
    <property type="entry name" value="CRISPR-ASSOCIATED ENDONUCLEASE CAS1 1"/>
    <property type="match status" value="1"/>
</dbReference>
<evidence type="ECO:0000256" key="7">
    <source>
        <dbReference type="ARBA" id="ARBA00023125"/>
    </source>
</evidence>
<keyword evidence="5 8" id="KW-0460">Magnesium</keyword>
<evidence type="ECO:0000256" key="2">
    <source>
        <dbReference type="ARBA" id="ARBA00022723"/>
    </source>
</evidence>
<keyword evidence="1 8" id="KW-0540">Nuclease</keyword>
<dbReference type="InterPro" id="IPR019851">
    <property type="entry name" value="CRISPR-assoc_Cas1_ECOLI"/>
</dbReference>
<dbReference type="InterPro" id="IPR033641">
    <property type="entry name" value="Cas1_I-E"/>
</dbReference>
<dbReference type="Proteomes" id="UP001589707">
    <property type="component" value="Unassembled WGS sequence"/>
</dbReference>
<evidence type="ECO:0000256" key="6">
    <source>
        <dbReference type="ARBA" id="ARBA00023118"/>
    </source>
</evidence>
<name>A0ABV5X7J9_9MICO</name>
<evidence type="ECO:0000313" key="10">
    <source>
        <dbReference type="Proteomes" id="UP001589707"/>
    </source>
</evidence>
<dbReference type="GO" id="GO:0004519">
    <property type="term" value="F:endonuclease activity"/>
    <property type="evidence" value="ECO:0007669"/>
    <property type="project" value="UniProtKB-KW"/>
</dbReference>
<dbReference type="CDD" id="cd09719">
    <property type="entry name" value="Cas1_I-E"/>
    <property type="match status" value="1"/>
</dbReference>
<protein>
    <recommendedName>
        <fullName evidence="8">CRISPR-associated endonuclease Cas1</fullName>
        <ecNumber evidence="8">3.1.-.-</ecNumber>
    </recommendedName>
</protein>
<keyword evidence="3 8" id="KW-0255">Endonuclease</keyword>
<dbReference type="PANTHER" id="PTHR34353:SF3">
    <property type="entry name" value="CRISPR-ASSOCIATED ENDONUCLEASE CAS1"/>
    <property type="match status" value="1"/>
</dbReference>
<sequence>MSVSQQPERQQLATVSERLTFVYVERCTVHRDANAITATDEDGVIHIPVAMIGALLFGPGTRVTHSAMSLLGSCGASVVWVGEGAVRCYATGRPLARSSRMLEAQARAFANQRQRLDIARRMYELRFPDEDVSDLTMQQLRGREGARVRQIYRRESERTGVEWARRDYVPGTFEGTDPVNRALSSANYCLYGVVASVIHALGMSTGLGFIHTGNDLSFVYDIADLFKAKTTIPAAFDVVASGSEDPENDVRRHLRDFMVASGLMDECVAVLRSLFFSADESAQEPPIEYDGTLSIWSGRGNRSFAAGTNFAQQDSALLESPPEDGVS</sequence>
<feature type="binding site" evidence="8">
    <location>
        <position position="224"/>
    </location>
    <ligand>
        <name>Mn(2+)</name>
        <dbReference type="ChEBI" id="CHEBI:29035"/>
    </ligand>
</feature>
<dbReference type="InterPro" id="IPR002729">
    <property type="entry name" value="CRISPR-assoc_Cas1"/>
</dbReference>
<evidence type="ECO:0000256" key="5">
    <source>
        <dbReference type="ARBA" id="ARBA00022842"/>
    </source>
</evidence>
<reference evidence="9 10" key="1">
    <citation type="submission" date="2024-09" db="EMBL/GenBank/DDBJ databases">
        <authorList>
            <person name="Sun Q."/>
            <person name="Mori K."/>
        </authorList>
    </citation>
    <scope>NUCLEOTIDE SEQUENCE [LARGE SCALE GENOMIC DNA]</scope>
    <source>
        <strain evidence="9 10">JCM 11683</strain>
    </source>
</reference>
<dbReference type="RefSeq" id="WP_376841960.1">
    <property type="nucleotide sequence ID" value="NZ_JBHMAU010000132.1"/>
</dbReference>
<accession>A0ABV5X7J9</accession>
<keyword evidence="10" id="KW-1185">Reference proteome</keyword>
<feature type="binding site" evidence="8">
    <location>
        <position position="144"/>
    </location>
    <ligand>
        <name>Mn(2+)</name>
        <dbReference type="ChEBI" id="CHEBI:29035"/>
    </ligand>
</feature>
<dbReference type="InterPro" id="IPR042211">
    <property type="entry name" value="CRISPR-assoc_Cas1_N"/>
</dbReference>
<dbReference type="InterPro" id="IPR050646">
    <property type="entry name" value="Cas1"/>
</dbReference>
<dbReference type="HAMAP" id="MF_01470">
    <property type="entry name" value="Cas1"/>
    <property type="match status" value="1"/>
</dbReference>
<gene>
    <name evidence="9" type="primary">cas1e</name>
    <name evidence="8" type="synonym">cas1</name>
    <name evidence="9" type="ORF">ACFFN1_16365</name>
</gene>
<dbReference type="EMBL" id="JBHMAU010000132">
    <property type="protein sequence ID" value="MFB9777952.1"/>
    <property type="molecule type" value="Genomic_DNA"/>
</dbReference>
<dbReference type="InterPro" id="IPR042206">
    <property type="entry name" value="CRISPR-assoc_Cas1_C"/>
</dbReference>
<evidence type="ECO:0000256" key="4">
    <source>
        <dbReference type="ARBA" id="ARBA00022801"/>
    </source>
</evidence>
<comment type="subunit">
    <text evidence="8">Homodimer, forms a heterotetramer with a Cas2 homodimer.</text>
</comment>
<dbReference type="NCBIfam" id="TIGR00287">
    <property type="entry name" value="cas1"/>
    <property type="match status" value="1"/>
</dbReference>
<dbReference type="Pfam" id="PF01867">
    <property type="entry name" value="Cas_Cas1"/>
    <property type="match status" value="2"/>
</dbReference>
<keyword evidence="8" id="KW-0464">Manganese</keyword>
<feature type="binding site" evidence="8">
    <location>
        <position position="211"/>
    </location>
    <ligand>
        <name>Mn(2+)</name>
        <dbReference type="ChEBI" id="CHEBI:29035"/>
    </ligand>
</feature>
<comment type="function">
    <text evidence="8">CRISPR (clustered regularly interspaced short palindromic repeat), is an adaptive immune system that provides protection against mobile genetic elements (viruses, transposable elements and conjugative plasmids). CRISPR clusters contain spacers, sequences complementary to antecedent mobile elements, and target invading nucleic acids. CRISPR clusters are transcribed and processed into CRISPR RNA (crRNA). Acts as a dsDNA endonuclease. Involved in the integration of spacer DNA into the CRISPR cassette.</text>
</comment>